<comment type="caution">
    <text evidence="1">The sequence shown here is derived from an EMBL/GenBank/DDBJ whole genome shotgun (WGS) entry which is preliminary data.</text>
</comment>
<evidence type="ECO:0000313" key="1">
    <source>
        <dbReference type="EMBL" id="KAL3885728.1"/>
    </source>
</evidence>
<protein>
    <recommendedName>
        <fullName evidence="3">Nucleic-acid-binding protein from transposon X-element</fullName>
    </recommendedName>
</protein>
<gene>
    <name evidence="1" type="ORF">ACJMK2_025773</name>
</gene>
<reference evidence="1 2" key="1">
    <citation type="submission" date="2024-11" db="EMBL/GenBank/DDBJ databases">
        <title>Chromosome-level genome assembly of the freshwater bivalve Anodonta woodiana.</title>
        <authorList>
            <person name="Chen X."/>
        </authorList>
    </citation>
    <scope>NUCLEOTIDE SEQUENCE [LARGE SCALE GENOMIC DNA]</scope>
    <source>
        <strain evidence="1">MN2024</strain>
        <tissue evidence="1">Gills</tissue>
    </source>
</reference>
<organism evidence="1 2">
    <name type="scientific">Sinanodonta woodiana</name>
    <name type="common">Chinese pond mussel</name>
    <name type="synonym">Anodonta woodiana</name>
    <dbReference type="NCBI Taxonomy" id="1069815"/>
    <lineage>
        <taxon>Eukaryota</taxon>
        <taxon>Metazoa</taxon>
        <taxon>Spiralia</taxon>
        <taxon>Lophotrochozoa</taxon>
        <taxon>Mollusca</taxon>
        <taxon>Bivalvia</taxon>
        <taxon>Autobranchia</taxon>
        <taxon>Heteroconchia</taxon>
        <taxon>Palaeoheterodonta</taxon>
        <taxon>Unionida</taxon>
        <taxon>Unionoidea</taxon>
        <taxon>Unionidae</taxon>
        <taxon>Unioninae</taxon>
        <taxon>Sinanodonta</taxon>
    </lineage>
</organism>
<dbReference type="AlphaFoldDB" id="A0ABD3XL44"/>
<name>A0ABD3XL44_SINWO</name>
<sequence>MSQWDDTQITGKLKEGGNKITKIYQIGRKNQNTHKIVVLETDIPLQPLIQIGQTGTKYRLEPYKNKPRFCNNCKHWGHHSSKCKNKTRCNNCGGTHKGKCLRTHPKCAQCLGPHLPKSPACQATVRELNIINEMELRQINYNTARKLHKLDKQQHSSIVGSNNINPNQLTKIGNEITLEINKSLTVLEKVINLIHQSNHKETKGIHKTLLNAKSEFQNLITVNDCIRNG</sequence>
<evidence type="ECO:0008006" key="3">
    <source>
        <dbReference type="Google" id="ProtNLM"/>
    </source>
</evidence>
<evidence type="ECO:0000313" key="2">
    <source>
        <dbReference type="Proteomes" id="UP001634394"/>
    </source>
</evidence>
<proteinExistence type="predicted"/>
<accession>A0ABD3XL44</accession>
<dbReference type="Proteomes" id="UP001634394">
    <property type="component" value="Unassembled WGS sequence"/>
</dbReference>
<dbReference type="EMBL" id="JBJQND010000002">
    <property type="protein sequence ID" value="KAL3885728.1"/>
    <property type="molecule type" value="Genomic_DNA"/>
</dbReference>
<keyword evidence="2" id="KW-1185">Reference proteome</keyword>